<evidence type="ECO:0000313" key="1">
    <source>
        <dbReference type="EMBL" id="OCT92769.1"/>
    </source>
</evidence>
<organism evidence="1 2">
    <name type="scientific">Xenopus laevis</name>
    <name type="common">African clawed frog</name>
    <dbReference type="NCBI Taxonomy" id="8355"/>
    <lineage>
        <taxon>Eukaryota</taxon>
        <taxon>Metazoa</taxon>
        <taxon>Chordata</taxon>
        <taxon>Craniata</taxon>
        <taxon>Vertebrata</taxon>
        <taxon>Euteleostomi</taxon>
        <taxon>Amphibia</taxon>
        <taxon>Batrachia</taxon>
        <taxon>Anura</taxon>
        <taxon>Pipoidea</taxon>
        <taxon>Pipidae</taxon>
        <taxon>Xenopodinae</taxon>
        <taxon>Xenopus</taxon>
        <taxon>Xenopus</taxon>
    </lineage>
</organism>
<proteinExistence type="predicted"/>
<dbReference type="EMBL" id="CM004469">
    <property type="protein sequence ID" value="OCT92769.1"/>
    <property type="molecule type" value="Genomic_DNA"/>
</dbReference>
<reference evidence="2" key="1">
    <citation type="journal article" date="2016" name="Nature">
        <title>Genome evolution in the allotetraploid frog Xenopus laevis.</title>
        <authorList>
            <person name="Session A.M."/>
            <person name="Uno Y."/>
            <person name="Kwon T."/>
            <person name="Chapman J.A."/>
            <person name="Toyoda A."/>
            <person name="Takahashi S."/>
            <person name="Fukui A."/>
            <person name="Hikosaka A."/>
            <person name="Suzuki A."/>
            <person name="Kondo M."/>
            <person name="van Heeringen S.J."/>
            <person name="Quigley I."/>
            <person name="Heinz S."/>
            <person name="Ogino H."/>
            <person name="Ochi H."/>
            <person name="Hellsten U."/>
            <person name="Lyons J.B."/>
            <person name="Simakov O."/>
            <person name="Putnam N."/>
            <person name="Stites J."/>
            <person name="Kuroki Y."/>
            <person name="Tanaka T."/>
            <person name="Michiue T."/>
            <person name="Watanabe M."/>
            <person name="Bogdanovic O."/>
            <person name="Lister R."/>
            <person name="Georgiou G."/>
            <person name="Paranjpe S.S."/>
            <person name="van Kruijsbergen I."/>
            <person name="Shu S."/>
            <person name="Carlson J."/>
            <person name="Kinoshita T."/>
            <person name="Ohta Y."/>
            <person name="Mawaribuchi S."/>
            <person name="Jenkins J."/>
            <person name="Grimwood J."/>
            <person name="Schmutz J."/>
            <person name="Mitros T."/>
            <person name="Mozaffari S.V."/>
            <person name="Suzuki Y."/>
            <person name="Haramoto Y."/>
            <person name="Yamamoto T.S."/>
            <person name="Takagi C."/>
            <person name="Heald R."/>
            <person name="Miller K."/>
            <person name="Haudenschild C."/>
            <person name="Kitzman J."/>
            <person name="Nakayama T."/>
            <person name="Izutsu Y."/>
            <person name="Robert J."/>
            <person name="Fortriede J."/>
            <person name="Burns K."/>
            <person name="Lotay V."/>
            <person name="Karimi K."/>
            <person name="Yasuoka Y."/>
            <person name="Dichmann D.S."/>
            <person name="Flajnik M.F."/>
            <person name="Houston D.W."/>
            <person name="Shendure J."/>
            <person name="DuPasquier L."/>
            <person name="Vize P.D."/>
            <person name="Zorn A.M."/>
            <person name="Ito M."/>
            <person name="Marcotte E.M."/>
            <person name="Wallingford J.B."/>
            <person name="Ito Y."/>
            <person name="Asashima M."/>
            <person name="Ueno N."/>
            <person name="Matsuda Y."/>
            <person name="Veenstra G.J."/>
            <person name="Fujiyama A."/>
            <person name="Harland R.M."/>
            <person name="Taira M."/>
            <person name="Rokhsar D.S."/>
        </authorList>
    </citation>
    <scope>NUCLEOTIDE SEQUENCE [LARGE SCALE GENOMIC DNA]</scope>
    <source>
        <strain evidence="2">J</strain>
    </source>
</reference>
<dbReference type="AlphaFoldDB" id="A0A974DIS4"/>
<name>A0A974DIS4_XENLA</name>
<dbReference type="Proteomes" id="UP000694892">
    <property type="component" value="Chromosome 2S"/>
</dbReference>
<evidence type="ECO:0000313" key="2">
    <source>
        <dbReference type="Proteomes" id="UP000694892"/>
    </source>
</evidence>
<protein>
    <submittedName>
        <fullName evidence="1">Uncharacterized protein</fullName>
    </submittedName>
</protein>
<gene>
    <name evidence="1" type="ORF">XELAEV_18015833mg</name>
</gene>
<accession>A0A974DIS4</accession>
<sequence>MGDAFPVIQSFLYNGASTRVYIKLVHFHRILLVYDTKWFPNANNPISALIQVVVLMGQISKGLATVTLVAECT</sequence>